<evidence type="ECO:0000313" key="1">
    <source>
        <dbReference type="EMBL" id="ETO08031.1"/>
    </source>
</evidence>
<protein>
    <submittedName>
        <fullName evidence="1">Uncharacterized protein</fullName>
    </submittedName>
</protein>
<feature type="non-terminal residue" evidence="1">
    <location>
        <position position="1"/>
    </location>
</feature>
<comment type="caution">
    <text evidence="1">The sequence shown here is derived from an EMBL/GenBank/DDBJ whole genome shotgun (WGS) entry which is preliminary data.</text>
</comment>
<dbReference type="Proteomes" id="UP000023152">
    <property type="component" value="Unassembled WGS sequence"/>
</dbReference>
<accession>X6M313</accession>
<proteinExistence type="predicted"/>
<evidence type="ECO:0000313" key="2">
    <source>
        <dbReference type="Proteomes" id="UP000023152"/>
    </source>
</evidence>
<sequence length="217" mass="25024">TSGKLFDFSSNMNSSLVLHVLNAVVVSNMNTSSSNGNVTNEQIYLKNYDMITLMTSWDMLSNQYFNNAWKLKVEICAMCKCLQQLYQWCKFQIRSRCTQKTTYTSSPKHFYDQHNAAQEEFIFQNANHKYLMEKKNVHEKKKGGLRISRDSKGFFLKKNKNSNRLSNDAFDSMPDPDLLRNLYSSFDCGLLAIIFTSPLAILKKTKTKTVTDCQVVK</sequence>
<reference evidence="1 2" key="1">
    <citation type="journal article" date="2013" name="Curr. Biol.">
        <title>The Genome of the Foraminiferan Reticulomyxa filosa.</title>
        <authorList>
            <person name="Glockner G."/>
            <person name="Hulsmann N."/>
            <person name="Schleicher M."/>
            <person name="Noegel A.A."/>
            <person name="Eichinger L."/>
            <person name="Gallinger C."/>
            <person name="Pawlowski J."/>
            <person name="Sierra R."/>
            <person name="Euteneuer U."/>
            <person name="Pillet L."/>
            <person name="Moustafa A."/>
            <person name="Platzer M."/>
            <person name="Groth M."/>
            <person name="Szafranski K."/>
            <person name="Schliwa M."/>
        </authorList>
    </citation>
    <scope>NUCLEOTIDE SEQUENCE [LARGE SCALE GENOMIC DNA]</scope>
</reference>
<organism evidence="1 2">
    <name type="scientific">Reticulomyxa filosa</name>
    <dbReference type="NCBI Taxonomy" id="46433"/>
    <lineage>
        <taxon>Eukaryota</taxon>
        <taxon>Sar</taxon>
        <taxon>Rhizaria</taxon>
        <taxon>Retaria</taxon>
        <taxon>Foraminifera</taxon>
        <taxon>Monothalamids</taxon>
        <taxon>Reticulomyxidae</taxon>
        <taxon>Reticulomyxa</taxon>
    </lineage>
</organism>
<dbReference type="AlphaFoldDB" id="X6M313"/>
<dbReference type="EMBL" id="ASPP01025426">
    <property type="protein sequence ID" value="ETO08031.1"/>
    <property type="molecule type" value="Genomic_DNA"/>
</dbReference>
<keyword evidence="2" id="KW-1185">Reference proteome</keyword>
<gene>
    <name evidence="1" type="ORF">RFI_29359</name>
</gene>
<name>X6M313_RETFI</name>